<protein>
    <recommendedName>
        <fullName evidence="2">AMP-dependent synthetase/ligase domain-containing protein</fullName>
    </recommendedName>
</protein>
<dbReference type="Gene3D" id="3.40.50.980">
    <property type="match status" value="1"/>
</dbReference>
<dbReference type="AlphaFoldDB" id="A0A2R7YUN3"/>
<accession>A0A2R7YUN3</accession>
<feature type="region of interest" description="Disordered" evidence="1">
    <location>
        <begin position="351"/>
        <end position="380"/>
    </location>
</feature>
<dbReference type="OrthoDB" id="4495845at2"/>
<name>A0A2R7YUN3_9ACTN</name>
<evidence type="ECO:0000313" key="3">
    <source>
        <dbReference type="EMBL" id="PUA79599.1"/>
    </source>
</evidence>
<organism evidence="3 4">
    <name type="scientific">Nocardioides currus</name>
    <dbReference type="NCBI Taxonomy" id="2133958"/>
    <lineage>
        <taxon>Bacteria</taxon>
        <taxon>Bacillati</taxon>
        <taxon>Actinomycetota</taxon>
        <taxon>Actinomycetes</taxon>
        <taxon>Propionibacteriales</taxon>
        <taxon>Nocardioidaceae</taxon>
        <taxon>Nocardioides</taxon>
    </lineage>
</organism>
<dbReference type="InterPro" id="IPR000873">
    <property type="entry name" value="AMP-dep_synth/lig_dom"/>
</dbReference>
<evidence type="ECO:0000256" key="1">
    <source>
        <dbReference type="SAM" id="MobiDB-lite"/>
    </source>
</evidence>
<gene>
    <name evidence="3" type="ORF">C7S10_17905</name>
</gene>
<dbReference type="SUPFAM" id="SSF56801">
    <property type="entry name" value="Acetyl-CoA synthetase-like"/>
    <property type="match status" value="1"/>
</dbReference>
<dbReference type="RefSeq" id="WP_108345822.1">
    <property type="nucleotide sequence ID" value="NZ_PYXZ01000009.1"/>
</dbReference>
<proteinExistence type="predicted"/>
<evidence type="ECO:0000313" key="4">
    <source>
        <dbReference type="Proteomes" id="UP000244867"/>
    </source>
</evidence>
<keyword evidence="4" id="KW-1185">Reference proteome</keyword>
<sequence>MSDRLRGRDRAPSSYVLLRTQASRRPDAPAISAERALTWAALFHEVEELAAGLLSSGVRADHVALLAVRPGAASVVVELALRAIGAVPVRIGPGAGAAETGQAFTVAPVSLVVVDHPERVDALAGLPLGRAKLLDLTDTANLAGLVEVGRARLRQEPDAIAHADRMVAAHATLPRVVGSGGEALAPTESRQSMLLTAHDRVLLVGEPTDAFTWQVRSACLATGAALGWVGGLEELADAIGVVQPTVLALAEGAATGLEPMLLDATVGGRRWHSAPGSVLDAVAAVAEGAVVGGPRVPRGSRRRATAIAALRPWFGADLTQVLVAVDTSRRLRSALDALDIDVDVEPAAELERADLPRPAARRARPRPPLPQRQPSPVDRHFAALTRPEPVVEEEDEAIPASPHLRPLLTGESFLDRVLAEQAAARTAVPATST</sequence>
<comment type="caution">
    <text evidence="3">The sequence shown here is derived from an EMBL/GenBank/DDBJ whole genome shotgun (WGS) entry which is preliminary data.</text>
</comment>
<dbReference type="Proteomes" id="UP000244867">
    <property type="component" value="Unassembled WGS sequence"/>
</dbReference>
<feature type="domain" description="AMP-dependent synthetase/ligase" evidence="2">
    <location>
        <begin position="19"/>
        <end position="122"/>
    </location>
</feature>
<dbReference type="EMBL" id="PYXZ01000009">
    <property type="protein sequence ID" value="PUA79599.1"/>
    <property type="molecule type" value="Genomic_DNA"/>
</dbReference>
<evidence type="ECO:0000259" key="2">
    <source>
        <dbReference type="Pfam" id="PF00501"/>
    </source>
</evidence>
<reference evidence="3 4" key="1">
    <citation type="submission" date="2018-03" db="EMBL/GenBank/DDBJ databases">
        <authorList>
            <person name="Keele B.F."/>
        </authorList>
    </citation>
    <scope>NUCLEOTIDE SEQUENCE [LARGE SCALE GENOMIC DNA]</scope>
    <source>
        <strain evidence="3 4">IB-3</strain>
    </source>
</reference>
<dbReference type="Pfam" id="PF00501">
    <property type="entry name" value="AMP-binding"/>
    <property type="match status" value="1"/>
</dbReference>